<feature type="compositionally biased region" description="Basic and acidic residues" evidence="1">
    <location>
        <begin position="9"/>
        <end position="20"/>
    </location>
</feature>
<evidence type="ECO:0000313" key="3">
    <source>
        <dbReference type="Proteomes" id="UP000053144"/>
    </source>
</evidence>
<feature type="region of interest" description="Disordered" evidence="1">
    <location>
        <begin position="1"/>
        <end position="20"/>
    </location>
</feature>
<sequence>MTDNVVLEEASKEQHMDPMEMIRKMNKDIEEMKRRHEEERKDLQALREKSTLIKQQMNNKGPTLSTPTQPGLPKRTHAEHERTIQGESKEASRDHNSSIHHNHNRLNYSAPFHARNCGCLAT</sequence>
<feature type="compositionally biased region" description="Basic and acidic residues" evidence="1">
    <location>
        <begin position="76"/>
        <end position="97"/>
    </location>
</feature>
<name>A0A0L9TM37_PHAAN</name>
<reference evidence="3" key="1">
    <citation type="journal article" date="2015" name="Proc. Natl. Acad. Sci. U.S.A.">
        <title>Genome sequencing of adzuki bean (Vigna angularis) provides insight into high starch and low fat accumulation and domestication.</title>
        <authorList>
            <person name="Yang K."/>
            <person name="Tian Z."/>
            <person name="Chen C."/>
            <person name="Luo L."/>
            <person name="Zhao B."/>
            <person name="Wang Z."/>
            <person name="Yu L."/>
            <person name="Li Y."/>
            <person name="Sun Y."/>
            <person name="Li W."/>
            <person name="Chen Y."/>
            <person name="Li Y."/>
            <person name="Zhang Y."/>
            <person name="Ai D."/>
            <person name="Zhao J."/>
            <person name="Shang C."/>
            <person name="Ma Y."/>
            <person name="Wu B."/>
            <person name="Wang M."/>
            <person name="Gao L."/>
            <person name="Sun D."/>
            <person name="Zhang P."/>
            <person name="Guo F."/>
            <person name="Wang W."/>
            <person name="Li Y."/>
            <person name="Wang J."/>
            <person name="Varshney R.K."/>
            <person name="Wang J."/>
            <person name="Ling H.Q."/>
            <person name="Wan P."/>
        </authorList>
    </citation>
    <scope>NUCLEOTIDE SEQUENCE</scope>
    <source>
        <strain evidence="3">cv. Jingnong 6</strain>
    </source>
</reference>
<gene>
    <name evidence="2" type="ORF">LR48_Vigan01g105200</name>
</gene>
<evidence type="ECO:0000256" key="1">
    <source>
        <dbReference type="SAM" id="MobiDB-lite"/>
    </source>
</evidence>
<feature type="compositionally biased region" description="Polar residues" evidence="1">
    <location>
        <begin position="53"/>
        <end position="69"/>
    </location>
</feature>
<dbReference type="EMBL" id="CM003371">
    <property type="protein sequence ID" value="KOM31497.1"/>
    <property type="molecule type" value="Genomic_DNA"/>
</dbReference>
<accession>A0A0L9TM37</accession>
<dbReference type="AlphaFoldDB" id="A0A0L9TM37"/>
<feature type="region of interest" description="Disordered" evidence="1">
    <location>
        <begin position="53"/>
        <end position="109"/>
    </location>
</feature>
<organism evidence="2 3">
    <name type="scientific">Phaseolus angularis</name>
    <name type="common">Azuki bean</name>
    <name type="synonym">Vigna angularis</name>
    <dbReference type="NCBI Taxonomy" id="3914"/>
    <lineage>
        <taxon>Eukaryota</taxon>
        <taxon>Viridiplantae</taxon>
        <taxon>Streptophyta</taxon>
        <taxon>Embryophyta</taxon>
        <taxon>Tracheophyta</taxon>
        <taxon>Spermatophyta</taxon>
        <taxon>Magnoliopsida</taxon>
        <taxon>eudicotyledons</taxon>
        <taxon>Gunneridae</taxon>
        <taxon>Pentapetalae</taxon>
        <taxon>rosids</taxon>
        <taxon>fabids</taxon>
        <taxon>Fabales</taxon>
        <taxon>Fabaceae</taxon>
        <taxon>Papilionoideae</taxon>
        <taxon>50 kb inversion clade</taxon>
        <taxon>NPAAA clade</taxon>
        <taxon>indigoferoid/millettioid clade</taxon>
        <taxon>Phaseoleae</taxon>
        <taxon>Vigna</taxon>
    </lineage>
</organism>
<evidence type="ECO:0000313" key="2">
    <source>
        <dbReference type="EMBL" id="KOM31497.1"/>
    </source>
</evidence>
<proteinExistence type="predicted"/>
<dbReference type="Gramene" id="KOM31497">
    <property type="protein sequence ID" value="KOM31497"/>
    <property type="gene ID" value="LR48_Vigan01g105200"/>
</dbReference>
<protein>
    <submittedName>
        <fullName evidence="2">Uncharacterized protein</fullName>
    </submittedName>
</protein>
<dbReference type="Proteomes" id="UP000053144">
    <property type="component" value="Chromosome 1"/>
</dbReference>